<keyword evidence="12" id="KW-1185">Reference proteome</keyword>
<dbReference type="InterPro" id="IPR000477">
    <property type="entry name" value="RT_dom"/>
</dbReference>
<dbReference type="GO" id="GO:0004519">
    <property type="term" value="F:endonuclease activity"/>
    <property type="evidence" value="ECO:0007669"/>
    <property type="project" value="UniProtKB-KW"/>
</dbReference>
<protein>
    <submittedName>
        <fullName evidence="11">Putative LTR retrotransposon</fullName>
    </submittedName>
</protein>
<proteinExistence type="predicted"/>
<dbReference type="Gene3D" id="3.10.10.10">
    <property type="entry name" value="HIV Type 1 Reverse Transcriptase, subunit A, domain 1"/>
    <property type="match status" value="1"/>
</dbReference>
<dbReference type="InterPro" id="IPR043128">
    <property type="entry name" value="Rev_trsase/Diguanyl_cyclase"/>
</dbReference>
<gene>
    <name evidence="11" type="ORF">M153_4051000153</name>
</gene>
<keyword evidence="4" id="KW-0540">Nuclease</keyword>
<dbReference type="VEuPathDB" id="MicrosporidiaDB:M153_4051000153"/>
<keyword evidence="6" id="KW-0255">Endonuclease</keyword>
<evidence type="ECO:0000256" key="3">
    <source>
        <dbReference type="ARBA" id="ARBA00022695"/>
    </source>
</evidence>
<dbReference type="GO" id="GO:0004190">
    <property type="term" value="F:aspartic-type endopeptidase activity"/>
    <property type="evidence" value="ECO:0007669"/>
    <property type="project" value="UniProtKB-KW"/>
</dbReference>
<evidence type="ECO:0000313" key="12">
    <source>
        <dbReference type="Proteomes" id="UP000051530"/>
    </source>
</evidence>
<dbReference type="PANTHER" id="PTHR24559">
    <property type="entry name" value="TRANSPOSON TY3-I GAG-POL POLYPROTEIN"/>
    <property type="match status" value="1"/>
</dbReference>
<dbReference type="OrthoDB" id="2193921at2759"/>
<evidence type="ECO:0000256" key="8">
    <source>
        <dbReference type="ARBA" id="ARBA00022918"/>
    </source>
</evidence>
<dbReference type="FunFam" id="3.10.10.10:FF:000007">
    <property type="entry name" value="Retrovirus-related Pol polyprotein from transposon 17.6-like Protein"/>
    <property type="match status" value="1"/>
</dbReference>
<dbReference type="InterPro" id="IPR021109">
    <property type="entry name" value="Peptidase_aspartic_dom_sf"/>
</dbReference>
<dbReference type="AlphaFoldDB" id="A0A0R0LZV3"/>
<name>A0A0R0LZV3_9MICR</name>
<evidence type="ECO:0000313" key="11">
    <source>
        <dbReference type="EMBL" id="KRH92612.1"/>
    </source>
</evidence>
<evidence type="ECO:0000256" key="1">
    <source>
        <dbReference type="ARBA" id="ARBA00022670"/>
    </source>
</evidence>
<keyword evidence="5" id="KW-0064">Aspartyl protease</keyword>
<dbReference type="PROSITE" id="PS50878">
    <property type="entry name" value="RT_POL"/>
    <property type="match status" value="1"/>
</dbReference>
<dbReference type="CDD" id="cd01647">
    <property type="entry name" value="RT_LTR"/>
    <property type="match status" value="1"/>
</dbReference>
<dbReference type="GO" id="GO:0006508">
    <property type="term" value="P:proteolysis"/>
    <property type="evidence" value="ECO:0007669"/>
    <property type="project" value="UniProtKB-KW"/>
</dbReference>
<keyword evidence="3" id="KW-0548">Nucleotidyltransferase</keyword>
<dbReference type="Pfam" id="PF00078">
    <property type="entry name" value="RVT_1"/>
    <property type="match status" value="1"/>
</dbReference>
<accession>A0A0R0LZV3</accession>
<dbReference type="InterPro" id="IPR001995">
    <property type="entry name" value="Peptidase_A2_cat"/>
</dbReference>
<dbReference type="Pfam" id="PF00077">
    <property type="entry name" value="RVP"/>
    <property type="match status" value="1"/>
</dbReference>
<evidence type="ECO:0000256" key="2">
    <source>
        <dbReference type="ARBA" id="ARBA00022679"/>
    </source>
</evidence>
<evidence type="ECO:0000256" key="6">
    <source>
        <dbReference type="ARBA" id="ARBA00022759"/>
    </source>
</evidence>
<dbReference type="SUPFAM" id="SSF56672">
    <property type="entry name" value="DNA/RNA polymerases"/>
    <property type="match status" value="1"/>
</dbReference>
<dbReference type="InterPro" id="IPR053134">
    <property type="entry name" value="RNA-dir_DNA_polymerase"/>
</dbReference>
<dbReference type="InterPro" id="IPR018061">
    <property type="entry name" value="Retropepsins"/>
</dbReference>
<reference evidence="11 12" key="1">
    <citation type="submission" date="2015-07" db="EMBL/GenBank/DDBJ databases">
        <title>The genome of Pseudoloma neurophilia, a relevant intracellular parasite of the zebrafish.</title>
        <authorList>
            <person name="Ndikumana S."/>
            <person name="Pelin A."/>
            <person name="Sanders J."/>
            <person name="Corradi N."/>
        </authorList>
    </citation>
    <scope>NUCLEOTIDE SEQUENCE [LARGE SCALE GENOMIC DNA]</scope>
    <source>
        <strain evidence="11 12">MK1</strain>
    </source>
</reference>
<feature type="domain" description="Peptidase A2" evidence="9">
    <location>
        <begin position="6"/>
        <end position="83"/>
    </location>
</feature>
<dbReference type="GO" id="GO:0003964">
    <property type="term" value="F:RNA-directed DNA polymerase activity"/>
    <property type="evidence" value="ECO:0007669"/>
    <property type="project" value="UniProtKB-KW"/>
</dbReference>
<evidence type="ECO:0000256" key="4">
    <source>
        <dbReference type="ARBA" id="ARBA00022722"/>
    </source>
</evidence>
<dbReference type="PANTHER" id="PTHR24559:SF435">
    <property type="entry name" value="RIBONUCLEASE H"/>
    <property type="match status" value="1"/>
</dbReference>
<dbReference type="InterPro" id="IPR043502">
    <property type="entry name" value="DNA/RNA_pol_sf"/>
</dbReference>
<evidence type="ECO:0000256" key="7">
    <source>
        <dbReference type="ARBA" id="ARBA00022801"/>
    </source>
</evidence>
<organism evidence="11 12">
    <name type="scientific">Pseudoloma neurophilia</name>
    <dbReference type="NCBI Taxonomy" id="146866"/>
    <lineage>
        <taxon>Eukaryota</taxon>
        <taxon>Fungi</taxon>
        <taxon>Fungi incertae sedis</taxon>
        <taxon>Microsporidia</taxon>
        <taxon>Pseudoloma</taxon>
    </lineage>
</organism>
<dbReference type="Gene3D" id="3.30.70.270">
    <property type="match status" value="1"/>
</dbReference>
<keyword evidence="2" id="KW-0808">Transferase</keyword>
<keyword evidence="7" id="KW-0378">Hydrolase</keyword>
<evidence type="ECO:0000256" key="5">
    <source>
        <dbReference type="ARBA" id="ARBA00022750"/>
    </source>
</evidence>
<keyword evidence="1" id="KW-0645">Protease</keyword>
<dbReference type="EMBL" id="LGUB01000797">
    <property type="protein sequence ID" value="KRH92612.1"/>
    <property type="molecule type" value="Genomic_DNA"/>
</dbReference>
<dbReference type="PROSITE" id="PS00141">
    <property type="entry name" value="ASP_PROTEASE"/>
    <property type="match status" value="1"/>
</dbReference>
<dbReference type="SUPFAM" id="SSF50630">
    <property type="entry name" value="Acid proteases"/>
    <property type="match status" value="1"/>
</dbReference>
<feature type="domain" description="Reverse transcriptase" evidence="10">
    <location>
        <begin position="175"/>
        <end position="354"/>
    </location>
</feature>
<dbReference type="InterPro" id="IPR001969">
    <property type="entry name" value="Aspartic_peptidase_AS"/>
</dbReference>
<dbReference type="Proteomes" id="UP000051530">
    <property type="component" value="Unassembled WGS sequence"/>
</dbReference>
<comment type="caution">
    <text evidence="11">The sequence shown here is derived from an EMBL/GenBank/DDBJ whole genome shotgun (WGS) entry which is preliminary data.</text>
</comment>
<keyword evidence="8" id="KW-0695">RNA-directed DNA polymerase</keyword>
<evidence type="ECO:0000259" key="10">
    <source>
        <dbReference type="PROSITE" id="PS50878"/>
    </source>
</evidence>
<dbReference type="PROSITE" id="PS50175">
    <property type="entry name" value="ASP_PROT_RETROV"/>
    <property type="match status" value="1"/>
</dbReference>
<sequence>MFSKRKSGLLDTGADISLINIECLPVNFPLTKTSISASAANATPLKVVGVSKDLIIQIGEQFYNWSPIVTSDALSGPIFGAEFILKHPEILFRLLKCPKESASFEQTICNLQHSKSDELVRKLDDIFKIEISDLNYCNVGSHSIRLSDQNPVTGQNHRFPVHQESDIQKEINKLLRLGIIVESNSPWRSKIVPIPKPDGSTCLRIDYRPLIRNTIKDSYPVPRIDEIIDALSNAKYFTILDATSGHYQIPLDKQDREKTAFSWKGGHYKFIRMPFGLCNAPATFKRTMDKVFKRESYKSVIPYLDDIIIFSNNAAEHEKPVETALGKIWAAGLSLNKKNVNSFTLRLNFLVTLSQKAKSVLIEIRFFSYKKYKTR</sequence>
<evidence type="ECO:0000259" key="9">
    <source>
        <dbReference type="PROSITE" id="PS50175"/>
    </source>
</evidence>